<organism evidence="2 3">
    <name type="scientific">Streptococcus cristatus</name>
    <dbReference type="NCBI Taxonomy" id="45634"/>
    <lineage>
        <taxon>Bacteria</taxon>
        <taxon>Bacillati</taxon>
        <taxon>Bacillota</taxon>
        <taxon>Bacilli</taxon>
        <taxon>Lactobacillales</taxon>
        <taxon>Streptococcaceae</taxon>
        <taxon>Streptococcus</taxon>
    </lineage>
</organism>
<dbReference type="PATRIC" id="fig|45634.12.peg.1270"/>
<dbReference type="AlphaFoldDB" id="A0A139N1A7"/>
<keyword evidence="1" id="KW-0175">Coiled coil</keyword>
<protein>
    <submittedName>
        <fullName evidence="2">Uncharacterized protein</fullName>
    </submittedName>
</protein>
<dbReference type="Proteomes" id="UP000070377">
    <property type="component" value="Unassembled WGS sequence"/>
</dbReference>
<gene>
    <name evidence="2" type="ORF">SCRDD08_01219</name>
</gene>
<name>A0A139N1A7_STRCR</name>
<sequence length="233" mass="27113">MARKKFISDEELIEMFDHYLEKKCNSNINLFKLPQFGEHLRTNGYSKVADTTIRRNVAFRGLLADLKAKSNDEDFQTIITYKTLDVENFIRTNRTPRAIKATLMELNRHYKRIVEVALQFKDEADKLREINKKLELKTEKAENDEKERKELQDEVVKLRSILKTSVYPEIAKELLKEEGLLKSDTKVITDEFLASQIITVDTEIDFSKETISQSGSQSKVVNIKNMLDNATKY</sequence>
<accession>A0A139N1A7</accession>
<comment type="caution">
    <text evidence="2">The sequence shown here is derived from an EMBL/GenBank/DDBJ whole genome shotgun (WGS) entry which is preliminary data.</text>
</comment>
<dbReference type="RefSeq" id="WP_061422846.1">
    <property type="nucleotide sequence ID" value="NZ_KQ969062.1"/>
</dbReference>
<dbReference type="EMBL" id="LQRD01000044">
    <property type="protein sequence ID" value="KXT69574.1"/>
    <property type="molecule type" value="Genomic_DNA"/>
</dbReference>
<evidence type="ECO:0000313" key="3">
    <source>
        <dbReference type="Proteomes" id="UP000070377"/>
    </source>
</evidence>
<proteinExistence type="predicted"/>
<dbReference type="STRING" id="45634.SCRDD08_01219"/>
<evidence type="ECO:0000256" key="1">
    <source>
        <dbReference type="SAM" id="Coils"/>
    </source>
</evidence>
<feature type="coiled-coil region" evidence="1">
    <location>
        <begin position="117"/>
        <end position="161"/>
    </location>
</feature>
<evidence type="ECO:0000313" key="2">
    <source>
        <dbReference type="EMBL" id="KXT69574.1"/>
    </source>
</evidence>
<reference evidence="2 3" key="1">
    <citation type="submission" date="2016-01" db="EMBL/GenBank/DDBJ databases">
        <title>Highly variable Streptococcus oralis are common among viridans streptococci isolated from primates.</title>
        <authorList>
            <person name="Denapaite D."/>
            <person name="Rieger M."/>
            <person name="Koendgen S."/>
            <person name="Brueckner R."/>
            <person name="Ochigava I."/>
            <person name="Kappeler P."/>
            <person name="Maetz-Rensing K."/>
            <person name="Leendertz F."/>
            <person name="Hakenbeck R."/>
        </authorList>
    </citation>
    <scope>NUCLEOTIDE SEQUENCE [LARGE SCALE GENOMIC DNA]</scope>
    <source>
        <strain evidence="2 3">DD08</strain>
    </source>
</reference>